<dbReference type="Proteomes" id="UP001162501">
    <property type="component" value="Chromosome 5"/>
</dbReference>
<evidence type="ECO:0000313" key="1">
    <source>
        <dbReference type="EMBL" id="CAI9710388.1"/>
    </source>
</evidence>
<reference evidence="1" key="1">
    <citation type="submission" date="2023-05" db="EMBL/GenBank/DDBJ databases">
        <authorList>
            <consortium name="ELIXIR-Norway"/>
        </authorList>
    </citation>
    <scope>NUCLEOTIDE SEQUENCE</scope>
</reference>
<sequence>MLSKHRLRFCLGNYSGISSLVVVKVSKADLLSRGQKEIQQISEESLDQLEWKETKLAREQDHGMPRAREHSHRCQPPVRRANSTSTIWFMIFHLEPYARLRAAAASAGLLGPREGSRHAPLQPPGRGRLGRHSLPVAAGQAYHWMGTQFFSSSADVAFWPLKLITWAETGRHEWSTDKAPVQSRGRALLLSPSRTARQLSGPAASSSQQPEAGDSAEKENEGTQAQQLGP</sequence>
<gene>
    <name evidence="1" type="ORF">MRATA1EN3_LOCUS21601</name>
</gene>
<organism evidence="1 2">
    <name type="scientific">Rangifer tarandus platyrhynchus</name>
    <name type="common">Svalbard reindeer</name>
    <dbReference type="NCBI Taxonomy" id="3082113"/>
    <lineage>
        <taxon>Eukaryota</taxon>
        <taxon>Metazoa</taxon>
        <taxon>Chordata</taxon>
        <taxon>Craniata</taxon>
        <taxon>Vertebrata</taxon>
        <taxon>Euteleostomi</taxon>
        <taxon>Mammalia</taxon>
        <taxon>Eutheria</taxon>
        <taxon>Laurasiatheria</taxon>
        <taxon>Artiodactyla</taxon>
        <taxon>Ruminantia</taxon>
        <taxon>Pecora</taxon>
        <taxon>Cervidae</taxon>
        <taxon>Odocoileinae</taxon>
        <taxon>Rangifer</taxon>
    </lineage>
</organism>
<proteinExistence type="predicted"/>
<accession>A0ACB0FD06</accession>
<name>A0ACB0FD06_RANTA</name>
<protein>
    <submittedName>
        <fullName evidence="1">Uncharacterized protein</fullName>
    </submittedName>
</protein>
<evidence type="ECO:0000313" key="2">
    <source>
        <dbReference type="Proteomes" id="UP001162501"/>
    </source>
</evidence>
<dbReference type="EMBL" id="OX596089">
    <property type="protein sequence ID" value="CAI9710388.1"/>
    <property type="molecule type" value="Genomic_DNA"/>
</dbReference>